<dbReference type="InterPro" id="IPR029240">
    <property type="entry name" value="MMS19_N"/>
</dbReference>
<dbReference type="GO" id="GO:0097361">
    <property type="term" value="C:cytosolic [4Fe-4S] assembly targeting complex"/>
    <property type="evidence" value="ECO:0007669"/>
    <property type="project" value="UniProtKB-UniRule"/>
</dbReference>
<proteinExistence type="inferred from homology"/>
<gene>
    <name evidence="8" type="ORF">NEOLI_002327</name>
</gene>
<dbReference type="OMA" id="FSFMPEF"/>
<keyword evidence="5" id="KW-0234">DNA repair</keyword>
<organism evidence="8 9">
    <name type="scientific">Neolecta irregularis (strain DAH-3)</name>
    <dbReference type="NCBI Taxonomy" id="1198029"/>
    <lineage>
        <taxon>Eukaryota</taxon>
        <taxon>Fungi</taxon>
        <taxon>Dikarya</taxon>
        <taxon>Ascomycota</taxon>
        <taxon>Taphrinomycotina</taxon>
        <taxon>Neolectales</taxon>
        <taxon>Neolectaceae</taxon>
        <taxon>Neolecta</taxon>
    </lineage>
</organism>
<keyword evidence="3" id="KW-0677">Repeat</keyword>
<dbReference type="InterPro" id="IPR024687">
    <property type="entry name" value="MMS19_C"/>
</dbReference>
<dbReference type="Pfam" id="PF12460">
    <property type="entry name" value="MMS19_C"/>
    <property type="match status" value="1"/>
</dbReference>
<evidence type="ECO:0000256" key="1">
    <source>
        <dbReference type="ARBA" id="ARBA00004123"/>
    </source>
</evidence>
<evidence type="ECO:0000256" key="4">
    <source>
        <dbReference type="ARBA" id="ARBA00023242"/>
    </source>
</evidence>
<dbReference type="Gene3D" id="1.25.10.10">
    <property type="entry name" value="Leucine-rich Repeat Variant"/>
    <property type="match status" value="2"/>
</dbReference>
<dbReference type="STRING" id="1198029.A0A1U7LUZ1"/>
<evidence type="ECO:0000259" key="7">
    <source>
        <dbReference type="Pfam" id="PF14500"/>
    </source>
</evidence>
<dbReference type="GO" id="GO:0051604">
    <property type="term" value="P:protein maturation"/>
    <property type="evidence" value="ECO:0007669"/>
    <property type="project" value="UniProtKB-UniRule"/>
</dbReference>
<name>A0A1U7LUZ1_NEOID</name>
<comment type="similarity">
    <text evidence="2 5">Belongs to the MET18/MMS19 family.</text>
</comment>
<comment type="caution">
    <text evidence="8">The sequence shown here is derived from an EMBL/GenBank/DDBJ whole genome shotgun (WGS) entry which is preliminary data.</text>
</comment>
<dbReference type="InterPro" id="IPR011989">
    <property type="entry name" value="ARM-like"/>
</dbReference>
<dbReference type="InterPro" id="IPR039920">
    <property type="entry name" value="MMS19"/>
</dbReference>
<dbReference type="PANTHER" id="PTHR12891:SF0">
    <property type="entry name" value="MMS19 NUCLEOTIDE EXCISION REPAIR PROTEIN HOMOLOG"/>
    <property type="match status" value="1"/>
</dbReference>
<reference evidence="8 9" key="1">
    <citation type="submission" date="2016-04" db="EMBL/GenBank/DDBJ databases">
        <title>Evolutionary innovation and constraint leading to complex multicellularity in the Ascomycota.</title>
        <authorList>
            <person name="Cisse O."/>
            <person name="Nguyen A."/>
            <person name="Hewitt D.A."/>
            <person name="Jedd G."/>
            <person name="Stajich J.E."/>
        </authorList>
    </citation>
    <scope>NUCLEOTIDE SEQUENCE [LARGE SCALE GENOMIC DNA]</scope>
    <source>
        <strain evidence="8 9">DAH-3</strain>
    </source>
</reference>
<dbReference type="GO" id="GO:0016226">
    <property type="term" value="P:iron-sulfur cluster assembly"/>
    <property type="evidence" value="ECO:0007669"/>
    <property type="project" value="UniProtKB-UniRule"/>
</dbReference>
<keyword evidence="9" id="KW-1185">Reference proteome</keyword>
<feature type="domain" description="MMS19 C-terminal" evidence="6">
    <location>
        <begin position="686"/>
        <end position="938"/>
    </location>
</feature>
<keyword evidence="4 5" id="KW-0539">Nucleus</keyword>
<accession>A0A1U7LUZ1</accession>
<evidence type="ECO:0000313" key="8">
    <source>
        <dbReference type="EMBL" id="OLL26490.1"/>
    </source>
</evidence>
<dbReference type="GO" id="GO:0006281">
    <property type="term" value="P:DNA repair"/>
    <property type="evidence" value="ECO:0007669"/>
    <property type="project" value="UniProtKB-UniRule"/>
</dbReference>
<dbReference type="PANTHER" id="PTHR12891">
    <property type="entry name" value="DNA REPAIR/TRANSCRIPTION PROTEIN MET18/MMS19"/>
    <property type="match status" value="1"/>
</dbReference>
<dbReference type="EMBL" id="LXFE01000176">
    <property type="protein sequence ID" value="OLL26490.1"/>
    <property type="molecule type" value="Genomic_DNA"/>
</dbReference>
<dbReference type="Pfam" id="PF14500">
    <property type="entry name" value="MMS19_N"/>
    <property type="match status" value="1"/>
</dbReference>
<dbReference type="OrthoDB" id="342900at2759"/>
<protein>
    <recommendedName>
        <fullName evidence="5">MMS19 nucleotide excision repair protein</fullName>
    </recommendedName>
</protein>
<evidence type="ECO:0000256" key="5">
    <source>
        <dbReference type="RuleBase" id="RU367072"/>
    </source>
</evidence>
<comment type="function">
    <text evidence="5">Key component of the cytosolic iron-sulfur protein assembly (CIA) complex, a multiprotein complex that mediates the incorporation of iron-sulfur cluster into apoproteins specifically involved in DNA metabolism and genomic integrity. In the CIA complex, MMS19 acts as an adapter between early-acting CIA components and a subset of cellular target iron-sulfur proteins.</text>
</comment>
<dbReference type="Proteomes" id="UP000186594">
    <property type="component" value="Unassembled WGS sequence"/>
</dbReference>
<keyword evidence="5" id="KW-0227">DNA damage</keyword>
<sequence>MDEIAAALYSARADGPAQELAEHSRQIAAEISAGKNTLFQLVERIGCECLAASDISIKARGVLLLGAVLNRLPQTLLVPSQISAVVQFLCAYLDDVRENKDSDMHPALYSLCSISQMSALTAADVSLICNSIFAIGDLHHQPQRVRFLVYSLLHHILANHRKGIASAFEAHLSGAFSTGGEFISGFAAIVDGEKDPRNLMLAFSILKVILAEFDISKHLTSLFDIVVCYFPITFRPPPDNPYGILNCCLSDIRECIAATPLFAPEAIPMLLDKLNSPTLSAKIDVLETLALCCKIFGPREIVVFITQIWDSVKFEILQPGEEQLVSNALLVIISAIKTLSRGLDNPLPNTPLSRFLKIVFHECHSQITDSKALRAAGRILGSTSQASRPSNISTLQEMLPFVLQSLKETEQVSNQIALLDICYEILFGSALLYPRSLIRVSAQKEDEMMTGDDNIFERNDDIFEMTQKDDILGILAQFLSSSDCHVKTVSLRCLSKLCDISGLLDDSQVSQIIQYFNTIALQDENLDLSQEALLSLANISVYRSQLIIESSFPEFLSRLPLLPTNDEYKRVLSALSQLSKSAPIIECLFIRLTAKVDELVRNGLGNYLTAVFATILAVVQQWYESNPSMRIPLADRLLAQIMTISTQHTSSYILQPQILKIAAQIVNIIIRNDNETLQLKHATPLPENINLQLFASNLVARVADPIPDESTVQFNLILACLFNKYFSDDEINCIIRPEIEKLKTMLDSTEIASRALHLLLNVIFFFSTLTADCKTIAVEDTQDRVRNNRDTAAGFALLSQDHEILNPTNHAVIRILHKQRFFVFCLPRLFDGFKAAQAGIKPNYLIALSNLLANTPQKIYSSDLPEILPLLLESLTLNHSNVKASTIDTLYVTIFKSPALISEHVATIVPQLLKAIQLSEINTMNVRLAALKCLSIIPGSIRYELIHPFKDQVVRGLLGSLDDPLRIVRKEAVDCRHKWINASGLL</sequence>
<dbReference type="AlphaFoldDB" id="A0A1U7LUZ1"/>
<dbReference type="GO" id="GO:0005634">
    <property type="term" value="C:nucleus"/>
    <property type="evidence" value="ECO:0007669"/>
    <property type="project" value="UniProtKB-SubCell"/>
</dbReference>
<comment type="subcellular location">
    <subcellularLocation>
        <location evidence="1 5">Nucleus</location>
    </subcellularLocation>
</comment>
<feature type="domain" description="MMS19 N-terminal" evidence="7">
    <location>
        <begin position="48"/>
        <end position="318"/>
    </location>
</feature>
<dbReference type="InterPro" id="IPR016024">
    <property type="entry name" value="ARM-type_fold"/>
</dbReference>
<evidence type="ECO:0000256" key="2">
    <source>
        <dbReference type="ARBA" id="ARBA00009340"/>
    </source>
</evidence>
<evidence type="ECO:0000259" key="6">
    <source>
        <dbReference type="Pfam" id="PF12460"/>
    </source>
</evidence>
<dbReference type="SUPFAM" id="SSF48371">
    <property type="entry name" value="ARM repeat"/>
    <property type="match status" value="1"/>
</dbReference>
<evidence type="ECO:0000256" key="3">
    <source>
        <dbReference type="ARBA" id="ARBA00022737"/>
    </source>
</evidence>
<evidence type="ECO:0000313" key="9">
    <source>
        <dbReference type="Proteomes" id="UP000186594"/>
    </source>
</evidence>